<feature type="domain" description="J" evidence="1">
    <location>
        <begin position="3"/>
        <end position="73"/>
    </location>
</feature>
<evidence type="ECO:0000313" key="3">
    <source>
        <dbReference type="Proteomes" id="UP001153076"/>
    </source>
</evidence>
<proteinExistence type="predicted"/>
<evidence type="ECO:0000259" key="1">
    <source>
        <dbReference type="PROSITE" id="PS50076"/>
    </source>
</evidence>
<dbReference type="Pfam" id="PF00226">
    <property type="entry name" value="DnaJ"/>
    <property type="match status" value="1"/>
</dbReference>
<dbReference type="InterPro" id="IPR001623">
    <property type="entry name" value="DnaJ_domain"/>
</dbReference>
<dbReference type="PROSITE" id="PS50076">
    <property type="entry name" value="DNAJ_2"/>
    <property type="match status" value="1"/>
</dbReference>
<reference evidence="2" key="1">
    <citation type="submission" date="2022-04" db="EMBL/GenBank/DDBJ databases">
        <title>Carnegiea gigantea Genome sequencing and assembly v2.</title>
        <authorList>
            <person name="Copetti D."/>
            <person name="Sanderson M.J."/>
            <person name="Burquez A."/>
            <person name="Wojciechowski M.F."/>
        </authorList>
    </citation>
    <scope>NUCLEOTIDE SEQUENCE</scope>
    <source>
        <strain evidence="2">SGP5-SGP5p</strain>
        <tissue evidence="2">Aerial part</tissue>
    </source>
</reference>
<dbReference type="PRINTS" id="PR00625">
    <property type="entry name" value="JDOMAIN"/>
</dbReference>
<dbReference type="PROSITE" id="PS00636">
    <property type="entry name" value="DNAJ_1"/>
    <property type="match status" value="1"/>
</dbReference>
<dbReference type="PANTHER" id="PTHR24074">
    <property type="entry name" value="CO-CHAPERONE PROTEIN DJLA"/>
    <property type="match status" value="1"/>
</dbReference>
<dbReference type="InterPro" id="IPR036869">
    <property type="entry name" value="J_dom_sf"/>
</dbReference>
<evidence type="ECO:0000313" key="2">
    <source>
        <dbReference type="EMBL" id="KAJ8427661.1"/>
    </source>
</evidence>
<dbReference type="Gene3D" id="1.10.287.110">
    <property type="entry name" value="DnaJ domain"/>
    <property type="match status" value="1"/>
</dbReference>
<dbReference type="SUPFAM" id="SSF46565">
    <property type="entry name" value="Chaperone J-domain"/>
    <property type="match status" value="1"/>
</dbReference>
<sequence>MADHYRVLGLMKTATKEDIKEAFRRLAIQFHPDKHAQSSKSARDAATLKFKQVSEAYEILIDDRKRAAYNLSRRSCNNGGNFYSAASGSYGYNNANGNANYYYDGGGSYYKNSNQTTSSSISNRWASNLDAALRYMTTREFLRNFVFASSNEIDLIMVVQGAFNTNGTDSFSIQAAIYLLLSFTVERLLLAGTVAIDISGDTLWKMHNTGKSFEEAVESVQKNKAHRDKE</sequence>
<dbReference type="InterPro" id="IPR050817">
    <property type="entry name" value="DjlA_DnaK_co-chaperone"/>
</dbReference>
<protein>
    <recommendedName>
        <fullName evidence="1">J domain-containing protein</fullName>
    </recommendedName>
</protein>
<accession>A0A9Q1GVG0</accession>
<dbReference type="EMBL" id="JAKOGI010001115">
    <property type="protein sequence ID" value="KAJ8427661.1"/>
    <property type="molecule type" value="Genomic_DNA"/>
</dbReference>
<dbReference type="CDD" id="cd06257">
    <property type="entry name" value="DnaJ"/>
    <property type="match status" value="1"/>
</dbReference>
<gene>
    <name evidence="2" type="ORF">Cgig2_032162</name>
</gene>
<name>A0A9Q1GVG0_9CARY</name>
<dbReference type="Proteomes" id="UP001153076">
    <property type="component" value="Unassembled WGS sequence"/>
</dbReference>
<dbReference type="FunFam" id="1.10.287.110:FF:000073">
    <property type="entry name" value="DnaJ domain protein"/>
    <property type="match status" value="1"/>
</dbReference>
<comment type="caution">
    <text evidence="2">The sequence shown here is derived from an EMBL/GenBank/DDBJ whole genome shotgun (WGS) entry which is preliminary data.</text>
</comment>
<organism evidence="2 3">
    <name type="scientific">Carnegiea gigantea</name>
    <dbReference type="NCBI Taxonomy" id="171969"/>
    <lineage>
        <taxon>Eukaryota</taxon>
        <taxon>Viridiplantae</taxon>
        <taxon>Streptophyta</taxon>
        <taxon>Embryophyta</taxon>
        <taxon>Tracheophyta</taxon>
        <taxon>Spermatophyta</taxon>
        <taxon>Magnoliopsida</taxon>
        <taxon>eudicotyledons</taxon>
        <taxon>Gunneridae</taxon>
        <taxon>Pentapetalae</taxon>
        <taxon>Caryophyllales</taxon>
        <taxon>Cactineae</taxon>
        <taxon>Cactaceae</taxon>
        <taxon>Cactoideae</taxon>
        <taxon>Echinocereeae</taxon>
        <taxon>Carnegiea</taxon>
    </lineage>
</organism>
<keyword evidence="3" id="KW-1185">Reference proteome</keyword>
<dbReference type="SMART" id="SM00271">
    <property type="entry name" value="DnaJ"/>
    <property type="match status" value="1"/>
</dbReference>
<dbReference type="AlphaFoldDB" id="A0A9Q1GVG0"/>
<dbReference type="OrthoDB" id="442087at2759"/>
<dbReference type="InterPro" id="IPR018253">
    <property type="entry name" value="DnaJ_domain_CS"/>
</dbReference>